<dbReference type="InterPro" id="IPR002818">
    <property type="entry name" value="DJ-1/PfpI"/>
</dbReference>
<dbReference type="Pfam" id="PF01965">
    <property type="entry name" value="DJ-1_PfpI"/>
    <property type="match status" value="1"/>
</dbReference>
<accession>B1KKM2</accession>
<dbReference type="GO" id="GO:0005737">
    <property type="term" value="C:cytoplasm"/>
    <property type="evidence" value="ECO:0007669"/>
    <property type="project" value="TreeGrafter"/>
</dbReference>
<dbReference type="STRING" id="392500.Swoo_2968"/>
<dbReference type="InterPro" id="IPR050325">
    <property type="entry name" value="Prot/Nucl_acid_deglycase"/>
</dbReference>
<gene>
    <name evidence="2" type="ordered locus">Swoo_2968</name>
</gene>
<reference evidence="2 3" key="1">
    <citation type="submission" date="2008-02" db="EMBL/GenBank/DDBJ databases">
        <title>Complete sequence of Shewanella woodyi ATCC 51908.</title>
        <authorList>
            <consortium name="US DOE Joint Genome Institute"/>
            <person name="Copeland A."/>
            <person name="Lucas S."/>
            <person name="Lapidus A."/>
            <person name="Glavina del Rio T."/>
            <person name="Dalin E."/>
            <person name="Tice H."/>
            <person name="Bruce D."/>
            <person name="Goodwin L."/>
            <person name="Pitluck S."/>
            <person name="Sims D."/>
            <person name="Brettin T."/>
            <person name="Detter J.C."/>
            <person name="Han C."/>
            <person name="Kuske C.R."/>
            <person name="Schmutz J."/>
            <person name="Larimer F."/>
            <person name="Land M."/>
            <person name="Hauser L."/>
            <person name="Kyrpides N."/>
            <person name="Lykidis A."/>
            <person name="Zhao J.-S."/>
            <person name="Richardson P."/>
        </authorList>
    </citation>
    <scope>NUCLEOTIDE SEQUENCE [LARGE SCALE GENOMIC DNA]</scope>
    <source>
        <strain evidence="3">ATCC 51908 / MS32</strain>
    </source>
</reference>
<dbReference type="PANTHER" id="PTHR48094:SF20">
    <property type="entry name" value="PROTEIN_NUCLEIC ACID DEGLYCASE 1"/>
    <property type="match status" value="1"/>
</dbReference>
<dbReference type="InterPro" id="IPR029062">
    <property type="entry name" value="Class_I_gatase-like"/>
</dbReference>
<feature type="domain" description="DJ-1/PfpI" evidence="1">
    <location>
        <begin position="74"/>
        <end position="278"/>
    </location>
</feature>
<dbReference type="RefSeq" id="WP_012325575.1">
    <property type="nucleotide sequence ID" value="NC_010506.1"/>
</dbReference>
<dbReference type="GO" id="GO:0019172">
    <property type="term" value="F:glyoxalase III activity"/>
    <property type="evidence" value="ECO:0007669"/>
    <property type="project" value="TreeGrafter"/>
</dbReference>
<protein>
    <submittedName>
        <fullName evidence="2">ThiJ/PfpI domain protein</fullName>
    </submittedName>
</protein>
<evidence type="ECO:0000259" key="1">
    <source>
        <dbReference type="Pfam" id="PF01965"/>
    </source>
</evidence>
<sequence>MLKKLFGIAPTLELDGSYSPSKLALKLATSDKTDFENVTYSKYQGSKTKILAIFTEQKNMTMHNGKLFSTGNHPVEALVPMLHLKNAGFEFEIVTPTGKPVVFEMWAFPEKDEHVKAFYNKYKSNFEQPKSLDEVVKNVIDTPSIKTVTASYAAVFVPGGHGAMLGIPEDINVGKVLNWAHENDLFTVTLCHGPASLLATTLDGQRFLYQGYKMAVFPDSVDKMTPKVGYLPGQMTWGLSEKIQSLGVNIVNKKSDNTVCLDRKLITGASPLASDALGKLAAETLLKELQ</sequence>
<dbReference type="HOGENOM" id="CLU_066933_0_0_6"/>
<dbReference type="KEGG" id="swd:Swoo_2968"/>
<dbReference type="GO" id="GO:0019243">
    <property type="term" value="P:methylglyoxal catabolic process to D-lactate via S-lactoyl-glutathione"/>
    <property type="evidence" value="ECO:0007669"/>
    <property type="project" value="TreeGrafter"/>
</dbReference>
<keyword evidence="3" id="KW-1185">Reference proteome</keyword>
<dbReference type="PANTHER" id="PTHR48094">
    <property type="entry name" value="PROTEIN/NUCLEIC ACID DEGLYCASE DJ-1-RELATED"/>
    <property type="match status" value="1"/>
</dbReference>
<dbReference type="SUPFAM" id="SSF52317">
    <property type="entry name" value="Class I glutamine amidotransferase-like"/>
    <property type="match status" value="1"/>
</dbReference>
<dbReference type="NCBIfam" id="NF003168">
    <property type="entry name" value="PRK04155.1"/>
    <property type="match status" value="1"/>
</dbReference>
<dbReference type="AlphaFoldDB" id="B1KKM2"/>
<dbReference type="Proteomes" id="UP000002168">
    <property type="component" value="Chromosome"/>
</dbReference>
<dbReference type="Gene3D" id="3.40.50.880">
    <property type="match status" value="1"/>
</dbReference>
<evidence type="ECO:0000313" key="3">
    <source>
        <dbReference type="Proteomes" id="UP000002168"/>
    </source>
</evidence>
<organism evidence="2 3">
    <name type="scientific">Shewanella woodyi (strain ATCC 51908 / MS32)</name>
    <dbReference type="NCBI Taxonomy" id="392500"/>
    <lineage>
        <taxon>Bacteria</taxon>
        <taxon>Pseudomonadati</taxon>
        <taxon>Pseudomonadota</taxon>
        <taxon>Gammaproteobacteria</taxon>
        <taxon>Alteromonadales</taxon>
        <taxon>Shewanellaceae</taxon>
        <taxon>Shewanella</taxon>
    </lineage>
</organism>
<proteinExistence type="predicted"/>
<evidence type="ECO:0000313" key="2">
    <source>
        <dbReference type="EMBL" id="ACA87239.1"/>
    </source>
</evidence>
<dbReference type="EMBL" id="CP000961">
    <property type="protein sequence ID" value="ACA87239.1"/>
    <property type="molecule type" value="Genomic_DNA"/>
</dbReference>
<dbReference type="eggNOG" id="COG0693">
    <property type="taxonomic scope" value="Bacteria"/>
</dbReference>
<name>B1KKM2_SHEWM</name>